<keyword evidence="6 8" id="KW-1133">Transmembrane helix</keyword>
<feature type="transmembrane region" description="Helical" evidence="8">
    <location>
        <begin position="170"/>
        <end position="199"/>
    </location>
</feature>
<accession>A0A8J8SCT7</accession>
<evidence type="ECO:0000256" key="3">
    <source>
        <dbReference type="ARBA" id="ARBA00022676"/>
    </source>
</evidence>
<evidence type="ECO:0000256" key="7">
    <source>
        <dbReference type="ARBA" id="ARBA00023136"/>
    </source>
</evidence>
<dbReference type="GO" id="GO:0009103">
    <property type="term" value="P:lipopolysaccharide biosynthetic process"/>
    <property type="evidence" value="ECO:0007669"/>
    <property type="project" value="UniProtKB-ARBA"/>
</dbReference>
<keyword evidence="4" id="KW-0808">Transferase</keyword>
<keyword evidence="7 8" id="KW-0472">Membrane</keyword>
<protein>
    <submittedName>
        <fullName evidence="10">Glycosyltransferase family 39 protein</fullName>
    </submittedName>
</protein>
<evidence type="ECO:0000313" key="11">
    <source>
        <dbReference type="Proteomes" id="UP000677305"/>
    </source>
</evidence>
<keyword evidence="11" id="KW-1185">Reference proteome</keyword>
<evidence type="ECO:0000256" key="2">
    <source>
        <dbReference type="ARBA" id="ARBA00022475"/>
    </source>
</evidence>
<dbReference type="PANTHER" id="PTHR33908">
    <property type="entry name" value="MANNOSYLTRANSFERASE YKCB-RELATED"/>
    <property type="match status" value="1"/>
</dbReference>
<reference evidence="10 11" key="1">
    <citation type="submission" date="2020-07" db="EMBL/GenBank/DDBJ databases">
        <title>Vallitalea guaymasensis genome.</title>
        <authorList>
            <person name="Postec A."/>
        </authorList>
    </citation>
    <scope>NUCLEOTIDE SEQUENCE [LARGE SCALE GENOMIC DNA]</scope>
    <source>
        <strain evidence="10 11">Ra1766G1</strain>
    </source>
</reference>
<name>A0A8J8SCT7_9FIRM</name>
<evidence type="ECO:0000256" key="5">
    <source>
        <dbReference type="ARBA" id="ARBA00022692"/>
    </source>
</evidence>
<dbReference type="AlphaFoldDB" id="A0A8J8SCT7"/>
<dbReference type="GO" id="GO:0000030">
    <property type="term" value="F:mannosyltransferase activity"/>
    <property type="evidence" value="ECO:0007669"/>
    <property type="project" value="InterPro"/>
</dbReference>
<feature type="transmembrane region" description="Helical" evidence="8">
    <location>
        <begin position="211"/>
        <end position="231"/>
    </location>
</feature>
<dbReference type="GO" id="GO:0006493">
    <property type="term" value="P:protein O-linked glycosylation"/>
    <property type="evidence" value="ECO:0007669"/>
    <property type="project" value="InterPro"/>
</dbReference>
<feature type="transmembrane region" description="Helical" evidence="8">
    <location>
        <begin position="7"/>
        <end position="32"/>
    </location>
</feature>
<dbReference type="PANTHER" id="PTHR33908:SF11">
    <property type="entry name" value="MEMBRANE PROTEIN"/>
    <property type="match status" value="1"/>
</dbReference>
<evidence type="ECO:0000256" key="6">
    <source>
        <dbReference type="ARBA" id="ARBA00022989"/>
    </source>
</evidence>
<evidence type="ECO:0000313" key="10">
    <source>
        <dbReference type="EMBL" id="QUH30024.1"/>
    </source>
</evidence>
<dbReference type="EMBL" id="CP058561">
    <property type="protein sequence ID" value="QUH30024.1"/>
    <property type="molecule type" value="Genomic_DNA"/>
</dbReference>
<dbReference type="GO" id="GO:0005886">
    <property type="term" value="C:plasma membrane"/>
    <property type="evidence" value="ECO:0007669"/>
    <property type="project" value="UniProtKB-SubCell"/>
</dbReference>
<feature type="transmembrane region" description="Helical" evidence="8">
    <location>
        <begin position="280"/>
        <end position="299"/>
    </location>
</feature>
<dbReference type="Proteomes" id="UP000677305">
    <property type="component" value="Chromosome"/>
</dbReference>
<dbReference type="InterPro" id="IPR050297">
    <property type="entry name" value="LipidA_mod_glycosyltrf_83"/>
</dbReference>
<dbReference type="KEGG" id="vgu:HYG85_14305"/>
<dbReference type="GO" id="GO:0016763">
    <property type="term" value="F:pentosyltransferase activity"/>
    <property type="evidence" value="ECO:0007669"/>
    <property type="project" value="TreeGrafter"/>
</dbReference>
<evidence type="ECO:0000259" key="9">
    <source>
        <dbReference type="Pfam" id="PF02366"/>
    </source>
</evidence>
<keyword evidence="3" id="KW-0328">Glycosyltransferase</keyword>
<evidence type="ECO:0000256" key="1">
    <source>
        <dbReference type="ARBA" id="ARBA00004651"/>
    </source>
</evidence>
<comment type="subcellular location">
    <subcellularLocation>
        <location evidence="1">Cell membrane</location>
        <topology evidence="1">Multi-pass membrane protein</topology>
    </subcellularLocation>
</comment>
<feature type="transmembrane region" description="Helical" evidence="8">
    <location>
        <begin position="369"/>
        <end position="386"/>
    </location>
</feature>
<dbReference type="RefSeq" id="WP_212690252.1">
    <property type="nucleotide sequence ID" value="NZ_CP058561.1"/>
</dbReference>
<proteinExistence type="predicted"/>
<feature type="transmembrane region" description="Helical" evidence="8">
    <location>
        <begin position="120"/>
        <end position="136"/>
    </location>
</feature>
<keyword evidence="2" id="KW-1003">Cell membrane</keyword>
<gene>
    <name evidence="10" type="ORF">HYG85_14305</name>
</gene>
<feature type="domain" description="ArnT-like N-terminal" evidence="9">
    <location>
        <begin position="82"/>
        <end position="231"/>
    </location>
</feature>
<feature type="transmembrane region" description="Helical" evidence="8">
    <location>
        <begin position="319"/>
        <end position="339"/>
    </location>
</feature>
<feature type="transmembrane region" description="Helical" evidence="8">
    <location>
        <begin position="345"/>
        <end position="364"/>
    </location>
</feature>
<evidence type="ECO:0000256" key="4">
    <source>
        <dbReference type="ARBA" id="ARBA00022679"/>
    </source>
</evidence>
<dbReference type="InterPro" id="IPR003342">
    <property type="entry name" value="ArnT-like_N"/>
</dbReference>
<dbReference type="Pfam" id="PF02366">
    <property type="entry name" value="PMT"/>
    <property type="match status" value="1"/>
</dbReference>
<evidence type="ECO:0000256" key="8">
    <source>
        <dbReference type="SAM" id="Phobius"/>
    </source>
</evidence>
<feature type="transmembrane region" description="Helical" evidence="8">
    <location>
        <begin position="96"/>
        <end position="114"/>
    </location>
</feature>
<sequence length="527" mass="62001">MKNSKKYFYIIAIYLLLYFIISLNCLEIFPFVHSDEPWLSGLTRNMMESKSIYCTETFFNIYPRFPHSIKVIFHLIQMPFILVFGYNIFAVRLVSLIFSIFSLILFYCICTKIFKNGMYSVLLTILFSVNIQFIYASHFARQESIMVFFFMLGFYHYLSPLGNKKINPHILLGLIIGLSVGIHPNSFIIAVVFGLLYIIDVFHRTKKFRNLITLIMTTGFTALIFVILSFIGDADFITHYTNFGETLGVSSSFYDKILTIPYYYKKLYLGISGTYYTPPIQAYLIIFAIITISSILYLLVKYLGNKNSNKKESFSALTIFRLLTCIIGINIGFIIIGRYNQTNIIFIFPFFYLLTLALICKIVAYRKELIICFMGLSIILSSYYTLNEVRLYTPYNYDGYLDELSVIPSDAKTLGNLNMEFYFDNDKLLDYRNLTFLEENNMSFRDYIATNNIEYIIYTEELDYINRNPRWNVLYGKDYYHDEMNNYIEENCTLIHEFSNSLYGIRIPKYMMEYDWKVKIYKINNIS</sequence>
<organism evidence="10 11">
    <name type="scientific">Vallitalea guaymasensis</name>
    <dbReference type="NCBI Taxonomy" id="1185412"/>
    <lineage>
        <taxon>Bacteria</taxon>
        <taxon>Bacillati</taxon>
        <taxon>Bacillota</taxon>
        <taxon>Clostridia</taxon>
        <taxon>Lachnospirales</taxon>
        <taxon>Vallitaleaceae</taxon>
        <taxon>Vallitalea</taxon>
    </lineage>
</organism>
<keyword evidence="5 8" id="KW-0812">Transmembrane</keyword>